<comment type="caution">
    <text evidence="2">The sequence shown here is derived from an EMBL/GenBank/DDBJ whole genome shotgun (WGS) entry which is preliminary data.</text>
</comment>
<dbReference type="Proteomes" id="UP000037939">
    <property type="component" value="Unassembled WGS sequence"/>
</dbReference>
<keyword evidence="3" id="KW-1185">Reference proteome</keyword>
<evidence type="ECO:0000313" key="3">
    <source>
        <dbReference type="Proteomes" id="UP000037939"/>
    </source>
</evidence>
<evidence type="ECO:0000256" key="1">
    <source>
        <dbReference type="SAM" id="Phobius"/>
    </source>
</evidence>
<protein>
    <submittedName>
        <fullName evidence="2">Uncharacterized protein</fullName>
    </submittedName>
</protein>
<keyword evidence="1" id="KW-1133">Transmembrane helix</keyword>
<reference evidence="2 3" key="1">
    <citation type="submission" date="2015-07" db="EMBL/GenBank/DDBJ databases">
        <title>Draft genome sequence of the Amantichitinum ursilacus IGB-41, a new chitin-degrading bacterium.</title>
        <authorList>
            <person name="Kirstahler P."/>
            <person name="Guenther M."/>
            <person name="Grumaz C."/>
            <person name="Rupp S."/>
            <person name="Zibek S."/>
            <person name="Sohn K."/>
        </authorList>
    </citation>
    <scope>NUCLEOTIDE SEQUENCE [LARGE SCALE GENOMIC DNA]</scope>
    <source>
        <strain evidence="2 3">IGB-41</strain>
    </source>
</reference>
<dbReference type="AlphaFoldDB" id="A0A0N1JTT5"/>
<proteinExistence type="predicted"/>
<evidence type="ECO:0000313" key="2">
    <source>
        <dbReference type="EMBL" id="KPC55456.1"/>
    </source>
</evidence>
<dbReference type="STRING" id="857265.WG78_02325"/>
<keyword evidence="1" id="KW-0472">Membrane</keyword>
<name>A0A0N1JTT5_9NEIS</name>
<dbReference type="EMBL" id="LAQT01000001">
    <property type="protein sequence ID" value="KPC55456.1"/>
    <property type="molecule type" value="Genomic_DNA"/>
</dbReference>
<gene>
    <name evidence="2" type="ORF">WG78_02325</name>
</gene>
<organism evidence="2 3">
    <name type="scientific">Amantichitinum ursilacus</name>
    <dbReference type="NCBI Taxonomy" id="857265"/>
    <lineage>
        <taxon>Bacteria</taxon>
        <taxon>Pseudomonadati</taxon>
        <taxon>Pseudomonadota</taxon>
        <taxon>Betaproteobacteria</taxon>
        <taxon>Neisseriales</taxon>
        <taxon>Chitinibacteraceae</taxon>
        <taxon>Amantichitinum</taxon>
    </lineage>
</organism>
<sequence>MIKLIALALTWSGMALMYLTSPNQRLRSVPLHRSHRWLAAGLLLPAAALWIWAEGIGAGISGWLACAMLSTLSLPVLALFARKGAAS</sequence>
<accession>A0A0N1JTT5</accession>
<keyword evidence="1" id="KW-0812">Transmembrane</keyword>
<feature type="transmembrane region" description="Helical" evidence="1">
    <location>
        <begin position="34"/>
        <end position="53"/>
    </location>
</feature>
<feature type="transmembrane region" description="Helical" evidence="1">
    <location>
        <begin position="60"/>
        <end position="81"/>
    </location>
</feature>